<dbReference type="HAMAP" id="MF_01201">
    <property type="entry name" value="Ala_racemase"/>
    <property type="match status" value="1"/>
</dbReference>
<dbReference type="InterPro" id="IPR011079">
    <property type="entry name" value="Ala_racemase_C"/>
</dbReference>
<dbReference type="PROSITE" id="PS00395">
    <property type="entry name" value="ALANINE_RACEMASE"/>
    <property type="match status" value="1"/>
</dbReference>
<evidence type="ECO:0000256" key="5">
    <source>
        <dbReference type="HAMAP-Rule" id="MF_01201"/>
    </source>
</evidence>
<dbReference type="OrthoDB" id="9813814at2"/>
<evidence type="ECO:0000256" key="7">
    <source>
        <dbReference type="PIRSR" id="PIRSR600821-52"/>
    </source>
</evidence>
<dbReference type="FunFam" id="3.20.20.10:FF:000002">
    <property type="entry name" value="Alanine racemase"/>
    <property type="match status" value="1"/>
</dbReference>
<dbReference type="STRING" id="418702.BJN45_06945"/>
<feature type="domain" description="Alanine racemase C-terminal" evidence="8">
    <location>
        <begin position="234"/>
        <end position="362"/>
    </location>
</feature>
<dbReference type="AlphaFoldDB" id="A0A1R1I898"/>
<comment type="caution">
    <text evidence="9">The sequence shown here is derived from an EMBL/GenBank/DDBJ whole genome shotgun (WGS) entry which is preliminary data.</text>
</comment>
<dbReference type="InterPro" id="IPR020622">
    <property type="entry name" value="Ala_racemase_pyridoxalP-BS"/>
</dbReference>
<name>A0A1R1I898_9RHOO</name>
<dbReference type="GO" id="GO:0030632">
    <property type="term" value="P:D-alanine biosynthetic process"/>
    <property type="evidence" value="ECO:0007669"/>
    <property type="project" value="UniProtKB-UniRule"/>
</dbReference>
<dbReference type="Proteomes" id="UP000187526">
    <property type="component" value="Unassembled WGS sequence"/>
</dbReference>
<keyword evidence="3 5" id="KW-0663">Pyridoxal phosphate</keyword>
<dbReference type="SUPFAM" id="SSF51419">
    <property type="entry name" value="PLP-binding barrel"/>
    <property type="match status" value="1"/>
</dbReference>
<dbReference type="InterPro" id="IPR001608">
    <property type="entry name" value="Ala_racemase_N"/>
</dbReference>
<proteinExistence type="inferred from homology"/>
<evidence type="ECO:0000313" key="10">
    <source>
        <dbReference type="Proteomes" id="UP000187526"/>
    </source>
</evidence>
<dbReference type="Pfam" id="PF00842">
    <property type="entry name" value="Ala_racemase_C"/>
    <property type="match status" value="1"/>
</dbReference>
<evidence type="ECO:0000313" key="9">
    <source>
        <dbReference type="EMBL" id="OMG54897.1"/>
    </source>
</evidence>
<dbReference type="NCBIfam" id="TIGR00492">
    <property type="entry name" value="alr"/>
    <property type="match status" value="1"/>
</dbReference>
<evidence type="ECO:0000256" key="1">
    <source>
        <dbReference type="ARBA" id="ARBA00000316"/>
    </source>
</evidence>
<comment type="similarity">
    <text evidence="5">Belongs to the alanine racemase family.</text>
</comment>
<dbReference type="GO" id="GO:0008784">
    <property type="term" value="F:alanine racemase activity"/>
    <property type="evidence" value="ECO:0007669"/>
    <property type="project" value="UniProtKB-UniRule"/>
</dbReference>
<dbReference type="Gene3D" id="2.40.37.10">
    <property type="entry name" value="Lyase, Ornithine Decarboxylase, Chain A, domain 1"/>
    <property type="match status" value="1"/>
</dbReference>
<accession>A0A1R1I898</accession>
<protein>
    <recommendedName>
        <fullName evidence="5">Alanine racemase</fullName>
        <ecNumber evidence="5">5.1.1.1</ecNumber>
    </recommendedName>
</protein>
<gene>
    <name evidence="9" type="ORF">BJN45_06945</name>
</gene>
<comment type="cofactor">
    <cofactor evidence="2 5 6">
        <name>pyridoxal 5'-phosphate</name>
        <dbReference type="ChEBI" id="CHEBI:597326"/>
    </cofactor>
</comment>
<reference evidence="9 10" key="1">
    <citation type="submission" date="2016-10" db="EMBL/GenBank/DDBJ databases">
        <title>Alkaliphiles isolated from bioreactors.</title>
        <authorList>
            <person name="Salah Z."/>
            <person name="Rout S.P."/>
            <person name="Humphreys P.N."/>
        </authorList>
    </citation>
    <scope>NUCLEOTIDE SEQUENCE [LARGE SCALE GENOMIC DNA]</scope>
    <source>
        <strain evidence="9 10">ZS02</strain>
    </source>
</reference>
<dbReference type="InterPro" id="IPR029066">
    <property type="entry name" value="PLP-binding_barrel"/>
</dbReference>
<dbReference type="UniPathway" id="UPA00042">
    <property type="reaction ID" value="UER00497"/>
</dbReference>
<feature type="binding site" evidence="5 7">
    <location>
        <position position="303"/>
    </location>
    <ligand>
        <name>substrate</name>
    </ligand>
</feature>
<organism evidence="9 10">
    <name type="scientific">Azonexus hydrophilus</name>
    <dbReference type="NCBI Taxonomy" id="418702"/>
    <lineage>
        <taxon>Bacteria</taxon>
        <taxon>Pseudomonadati</taxon>
        <taxon>Pseudomonadota</taxon>
        <taxon>Betaproteobacteria</taxon>
        <taxon>Rhodocyclales</taxon>
        <taxon>Azonexaceae</taxon>
        <taxon>Azonexus</taxon>
    </lineage>
</organism>
<dbReference type="SMART" id="SM01005">
    <property type="entry name" value="Ala_racemase_C"/>
    <property type="match status" value="1"/>
</dbReference>
<feature type="binding site" evidence="5 7">
    <location>
        <position position="134"/>
    </location>
    <ligand>
        <name>substrate</name>
    </ligand>
</feature>
<evidence type="ECO:0000259" key="8">
    <source>
        <dbReference type="SMART" id="SM01005"/>
    </source>
</evidence>
<keyword evidence="4 5" id="KW-0413">Isomerase</keyword>
<dbReference type="SUPFAM" id="SSF50621">
    <property type="entry name" value="Alanine racemase C-terminal domain-like"/>
    <property type="match status" value="1"/>
</dbReference>
<dbReference type="PRINTS" id="PR00992">
    <property type="entry name" value="ALARACEMASE"/>
</dbReference>
<feature type="active site" description="Proton acceptor; specific for D-alanine" evidence="5">
    <location>
        <position position="37"/>
    </location>
</feature>
<keyword evidence="10" id="KW-1185">Reference proteome</keyword>
<sequence length="364" mass="38962">MNTSRPIRARISPAAILHNYRQAKASAPDAWAWAVVKADAYGHGQLRAVEALQGEADGFALLECENAVALRESGVRQPILLLEGIFSERDAQQVVKHGLHSAVHCLEQIDMLVAHARADRPLSIYLKLNTGMNRLGFDEATLPLAWERLKRIPAVNLTLMTHFAEADGERGVLWQLERFQALAGEWHGPVSLGNSAAILRHPLAHGDWVRPGIMLYGASPFADQSADSFGLQPAMALESRIIGVQTVKTGDRIGYGGTYTAERPMRIGIVACGYADGYPRSAPTGTPIAVAGQMTRTLGRVSMDMLACDLNDLPEAGIGAPVTLWGRGAAGYVPADEVAAAAGTIAYELFCALAPRVPVAVDGQ</sequence>
<evidence type="ECO:0000256" key="2">
    <source>
        <dbReference type="ARBA" id="ARBA00001933"/>
    </source>
</evidence>
<dbReference type="RefSeq" id="WP_076093396.1">
    <property type="nucleotide sequence ID" value="NZ_MTHD01000002.1"/>
</dbReference>
<evidence type="ECO:0000256" key="4">
    <source>
        <dbReference type="ARBA" id="ARBA00023235"/>
    </source>
</evidence>
<dbReference type="Gene3D" id="3.20.20.10">
    <property type="entry name" value="Alanine racemase"/>
    <property type="match status" value="1"/>
</dbReference>
<dbReference type="InterPro" id="IPR009006">
    <property type="entry name" value="Ala_racemase/Decarboxylase_C"/>
</dbReference>
<dbReference type="EMBL" id="MTHD01000002">
    <property type="protein sequence ID" value="OMG54897.1"/>
    <property type="molecule type" value="Genomic_DNA"/>
</dbReference>
<dbReference type="GO" id="GO:0030170">
    <property type="term" value="F:pyridoxal phosphate binding"/>
    <property type="evidence" value="ECO:0007669"/>
    <property type="project" value="UniProtKB-UniRule"/>
</dbReference>
<feature type="active site" description="Proton acceptor; specific for L-alanine" evidence="5">
    <location>
        <position position="255"/>
    </location>
</feature>
<comment type="catalytic activity">
    <reaction evidence="1 5">
        <text>L-alanine = D-alanine</text>
        <dbReference type="Rhea" id="RHEA:20249"/>
        <dbReference type="ChEBI" id="CHEBI:57416"/>
        <dbReference type="ChEBI" id="CHEBI:57972"/>
        <dbReference type="EC" id="5.1.1.1"/>
    </reaction>
</comment>
<evidence type="ECO:0000256" key="6">
    <source>
        <dbReference type="PIRSR" id="PIRSR600821-50"/>
    </source>
</evidence>
<dbReference type="PANTHER" id="PTHR30511:SF0">
    <property type="entry name" value="ALANINE RACEMASE, CATABOLIC-RELATED"/>
    <property type="match status" value="1"/>
</dbReference>
<dbReference type="InterPro" id="IPR000821">
    <property type="entry name" value="Ala_racemase"/>
</dbReference>
<feature type="modified residue" description="N6-(pyridoxal phosphate)lysine" evidence="5 6">
    <location>
        <position position="37"/>
    </location>
</feature>
<comment type="pathway">
    <text evidence="5">Amino-acid biosynthesis; D-alanine biosynthesis; D-alanine from L-alanine: step 1/1.</text>
</comment>
<dbReference type="CDD" id="cd06827">
    <property type="entry name" value="PLPDE_III_AR_proteobact"/>
    <property type="match status" value="1"/>
</dbReference>
<evidence type="ECO:0000256" key="3">
    <source>
        <dbReference type="ARBA" id="ARBA00022898"/>
    </source>
</evidence>
<comment type="function">
    <text evidence="5">Catalyzes the interconversion of L-alanine and D-alanine. May also act on other amino acids.</text>
</comment>
<dbReference type="GO" id="GO:0005829">
    <property type="term" value="C:cytosol"/>
    <property type="evidence" value="ECO:0007669"/>
    <property type="project" value="TreeGrafter"/>
</dbReference>
<dbReference type="Pfam" id="PF01168">
    <property type="entry name" value="Ala_racemase_N"/>
    <property type="match status" value="1"/>
</dbReference>
<dbReference type="PANTHER" id="PTHR30511">
    <property type="entry name" value="ALANINE RACEMASE"/>
    <property type="match status" value="1"/>
</dbReference>
<dbReference type="EC" id="5.1.1.1" evidence="5"/>